<evidence type="ECO:0000256" key="5">
    <source>
        <dbReference type="ARBA" id="ARBA00022475"/>
    </source>
</evidence>
<evidence type="ECO:0000256" key="6">
    <source>
        <dbReference type="ARBA" id="ARBA00022519"/>
    </source>
</evidence>
<evidence type="ECO:0000256" key="3">
    <source>
        <dbReference type="ARBA" id="ARBA00010823"/>
    </source>
</evidence>
<keyword evidence="11 17" id="KW-0560">Oxidoreductase</keyword>
<evidence type="ECO:0000256" key="10">
    <source>
        <dbReference type="ARBA" id="ARBA00022989"/>
    </source>
</evidence>
<evidence type="ECO:0000256" key="9">
    <source>
        <dbReference type="ARBA" id="ARBA00022982"/>
    </source>
</evidence>
<comment type="caution">
    <text evidence="17">The sequence shown here is derived from an EMBL/GenBank/DDBJ whole genome shotgun (WGS) entry which is preliminary data.</text>
</comment>
<dbReference type="RefSeq" id="WP_344281016.1">
    <property type="nucleotide sequence ID" value="NZ_BAAAHV010000017.1"/>
</dbReference>
<reference evidence="18" key="1">
    <citation type="journal article" date="2019" name="Int. J. Syst. Evol. Microbiol.">
        <title>The Global Catalogue of Microorganisms (GCM) 10K type strain sequencing project: providing services to taxonomists for standard genome sequencing and annotation.</title>
        <authorList>
            <consortium name="The Broad Institute Genomics Platform"/>
            <consortium name="The Broad Institute Genome Sequencing Center for Infectious Disease"/>
            <person name="Wu L."/>
            <person name="Ma J."/>
        </authorList>
    </citation>
    <scope>NUCLEOTIDE SEQUENCE [LARGE SCALE GENOMIC DNA]</scope>
    <source>
        <strain evidence="18">CGMCC 4.7638</strain>
    </source>
</reference>
<keyword evidence="7 15" id="KW-0812">Transmembrane</keyword>
<proteinExistence type="inferred from homology"/>
<dbReference type="PROSITE" id="PS00202">
    <property type="entry name" value="RUBREDOXIN"/>
    <property type="match status" value="1"/>
</dbReference>
<dbReference type="InterPro" id="IPR033885">
    <property type="entry name" value="AlkB/XylM"/>
</dbReference>
<keyword evidence="12" id="KW-0408">Iron</keyword>
<dbReference type="SUPFAM" id="SSF57802">
    <property type="entry name" value="Rubredoxin-like"/>
    <property type="match status" value="1"/>
</dbReference>
<evidence type="ECO:0000313" key="17">
    <source>
        <dbReference type="EMBL" id="MFD2486654.1"/>
    </source>
</evidence>
<dbReference type="Pfam" id="PF00487">
    <property type="entry name" value="FA_desaturase"/>
    <property type="match status" value="1"/>
</dbReference>
<dbReference type="InterPro" id="IPR024935">
    <property type="entry name" value="Rubredoxin_dom"/>
</dbReference>
<evidence type="ECO:0000313" key="18">
    <source>
        <dbReference type="Proteomes" id="UP001597542"/>
    </source>
</evidence>
<evidence type="ECO:0000256" key="14">
    <source>
        <dbReference type="ARBA" id="ARBA00023136"/>
    </source>
</evidence>
<evidence type="ECO:0000256" key="13">
    <source>
        <dbReference type="ARBA" id="ARBA00023033"/>
    </source>
</evidence>
<feature type="transmembrane region" description="Helical" evidence="15">
    <location>
        <begin position="91"/>
        <end position="112"/>
    </location>
</feature>
<dbReference type="PANTHER" id="PTHR38674:SF1">
    <property type="entry name" value="ALKANE 1-MONOOXYGENASE 1"/>
    <property type="match status" value="1"/>
</dbReference>
<keyword evidence="8" id="KW-0479">Metal-binding</keyword>
<evidence type="ECO:0000256" key="8">
    <source>
        <dbReference type="ARBA" id="ARBA00022723"/>
    </source>
</evidence>
<dbReference type="InterPro" id="IPR018527">
    <property type="entry name" value="Rubredoxin_Fe_BS"/>
</dbReference>
<comment type="subcellular location">
    <subcellularLocation>
        <location evidence="2">Cell inner membrane</location>
        <topology evidence="2">Multi-pass membrane protein</topology>
    </subcellularLocation>
</comment>
<feature type="transmembrane region" description="Helical" evidence="15">
    <location>
        <begin position="48"/>
        <end position="70"/>
    </location>
</feature>
<comment type="similarity">
    <text evidence="3">Belongs to the fatty acid desaturase type 1 family. AlkB subfamily.</text>
</comment>
<dbReference type="PANTHER" id="PTHR38674">
    <property type="entry name" value="ALKANE 1-MONOOXYGENASE 1"/>
    <property type="match status" value="1"/>
</dbReference>
<dbReference type="InterPro" id="IPR024934">
    <property type="entry name" value="Rubredoxin-like_dom"/>
</dbReference>
<feature type="transmembrane region" description="Helical" evidence="15">
    <location>
        <begin position="22"/>
        <end position="42"/>
    </location>
</feature>
<dbReference type="InterPro" id="IPR014607">
    <property type="entry name" value="Alk_mOase_rubredoxin-type"/>
</dbReference>
<keyword evidence="6" id="KW-0997">Cell inner membrane</keyword>
<dbReference type="PRINTS" id="PR00163">
    <property type="entry name" value="RUBREDOXIN"/>
</dbReference>
<dbReference type="GO" id="GO:0016491">
    <property type="term" value="F:oxidoreductase activity"/>
    <property type="evidence" value="ECO:0007669"/>
    <property type="project" value="UniProtKB-KW"/>
</dbReference>
<evidence type="ECO:0000256" key="1">
    <source>
        <dbReference type="ARBA" id="ARBA00002792"/>
    </source>
</evidence>
<dbReference type="CDD" id="cd03512">
    <property type="entry name" value="Alkane-hydroxylase"/>
    <property type="match status" value="1"/>
</dbReference>
<evidence type="ECO:0000256" key="2">
    <source>
        <dbReference type="ARBA" id="ARBA00004429"/>
    </source>
</evidence>
<evidence type="ECO:0000256" key="4">
    <source>
        <dbReference type="ARBA" id="ARBA00022448"/>
    </source>
</evidence>
<dbReference type="CDD" id="cd00730">
    <property type="entry name" value="rubredoxin"/>
    <property type="match status" value="1"/>
</dbReference>
<dbReference type="Gene3D" id="2.20.28.10">
    <property type="match status" value="1"/>
</dbReference>
<dbReference type="PROSITE" id="PS50903">
    <property type="entry name" value="RUBREDOXIN_LIKE"/>
    <property type="match status" value="1"/>
</dbReference>
<dbReference type="PIRSF" id="PIRSF036487">
    <property type="entry name" value="Hydroxylase_rubr"/>
    <property type="match status" value="1"/>
</dbReference>
<dbReference type="Proteomes" id="UP001597542">
    <property type="component" value="Unassembled WGS sequence"/>
</dbReference>
<organism evidence="17 18">
    <name type="scientific">Amycolatopsis albidoflavus</name>
    <dbReference type="NCBI Taxonomy" id="102226"/>
    <lineage>
        <taxon>Bacteria</taxon>
        <taxon>Bacillati</taxon>
        <taxon>Actinomycetota</taxon>
        <taxon>Actinomycetes</taxon>
        <taxon>Pseudonocardiales</taxon>
        <taxon>Pseudonocardiaceae</taxon>
        <taxon>Amycolatopsis</taxon>
    </lineage>
</organism>
<feature type="transmembrane region" description="Helical" evidence="15">
    <location>
        <begin position="231"/>
        <end position="250"/>
    </location>
</feature>
<feature type="transmembrane region" description="Helical" evidence="15">
    <location>
        <begin position="256"/>
        <end position="273"/>
    </location>
</feature>
<dbReference type="Pfam" id="PF00301">
    <property type="entry name" value="Rubredoxin"/>
    <property type="match status" value="1"/>
</dbReference>
<feature type="transmembrane region" description="Helical" evidence="15">
    <location>
        <begin position="118"/>
        <end position="136"/>
    </location>
</feature>
<feature type="domain" description="Rubredoxin-like" evidence="16">
    <location>
        <begin position="409"/>
        <end position="461"/>
    </location>
</feature>
<evidence type="ECO:0000256" key="15">
    <source>
        <dbReference type="SAM" id="Phobius"/>
    </source>
</evidence>
<name>A0ABW5IBU5_9PSEU</name>
<keyword evidence="10 15" id="KW-1133">Transmembrane helix</keyword>
<evidence type="ECO:0000259" key="16">
    <source>
        <dbReference type="PROSITE" id="PS50903"/>
    </source>
</evidence>
<dbReference type="InterPro" id="IPR005804">
    <property type="entry name" value="FA_desaturase_dom"/>
</dbReference>
<keyword evidence="13" id="KW-0503">Monooxygenase</keyword>
<sequence>MSEMTGTVPLGSTERWTDKKRYLWLIGLVVPSLAFLAIGLHAATGWGVWFWIGPIVILAIVPAIDLVAGLDRSNPPDDVIERLEQDRYYRWITYLFLPIQYVGFVFAFWLIARGELSVVDKIGLAISIGCIGGIGINTAHELGHKKESHERWLSKIALAQSFYGHFYIEHNRGHHVRVATPEDPASSRVGESFYRFWPRTVFGSLKSAWGLERKRYARRDKHPFRIGNDVLNAWLMSAVLWVAMVAWLGVGILPYLAIQAVIGFSLLEVVNYMEHYGMRRQKVGPPERRRYERVDPSHSWNSNNIATNVLLYHLQRHSDHHANPTRRYQTLRDFAESPVLPTGYAGMIVLALFPPLWRRVMDQRVLNHFEGDISRANIQPSKREKILARYGSSAHETVAVPDDVRGDASEGGMCPGCGYVYDEQRGDPREGFPAGTPWSSIPDSWCCPDCGVREKVDFVAPGRMSV</sequence>
<dbReference type="EC" id="1.14.19.-" evidence="17"/>
<comment type="function">
    <text evidence="1">Involved in the hydrocarbon hydroxylating system, which transfers electrons from NADH to rubredoxin reductase and then through rubredoxin to alkane 1 monooxygenase.</text>
</comment>
<keyword evidence="14 15" id="KW-0472">Membrane</keyword>
<keyword evidence="18" id="KW-1185">Reference proteome</keyword>
<evidence type="ECO:0000256" key="11">
    <source>
        <dbReference type="ARBA" id="ARBA00023002"/>
    </source>
</evidence>
<evidence type="ECO:0000256" key="12">
    <source>
        <dbReference type="ARBA" id="ARBA00023004"/>
    </source>
</evidence>
<keyword evidence="4" id="KW-0813">Transport</keyword>
<dbReference type="EMBL" id="JBHUKQ010000023">
    <property type="protein sequence ID" value="MFD2486654.1"/>
    <property type="molecule type" value="Genomic_DNA"/>
</dbReference>
<evidence type="ECO:0000256" key="7">
    <source>
        <dbReference type="ARBA" id="ARBA00022692"/>
    </source>
</evidence>
<gene>
    <name evidence="17" type="ORF">ACFSUT_40725</name>
</gene>
<accession>A0ABW5IBU5</accession>
<keyword evidence="9" id="KW-0249">Electron transport</keyword>
<keyword evidence="5" id="KW-1003">Cell membrane</keyword>
<protein>
    <submittedName>
        <fullName evidence="17">Fatty acid desaturase</fullName>
        <ecNumber evidence="17">1.14.19.-</ecNumber>
    </submittedName>
</protein>